<evidence type="ECO:0000313" key="2">
    <source>
        <dbReference type="EMBL" id="MEN2766853.1"/>
    </source>
</evidence>
<keyword evidence="3" id="KW-1185">Reference proteome</keyword>
<dbReference type="Proteomes" id="UP001444625">
    <property type="component" value="Unassembled WGS sequence"/>
</dbReference>
<sequence length="89" mass="10293">MEKDELKVISELFGKELRKNRVIERDITQEKFARISGVGPEHIGEIERGIKLPRIETLLRLYKAGMDINRAFDHMIEELNAMGIDIGKE</sequence>
<proteinExistence type="predicted"/>
<gene>
    <name evidence="2" type="ORF">ABC228_06625</name>
</gene>
<evidence type="ECO:0000313" key="3">
    <source>
        <dbReference type="Proteomes" id="UP001444625"/>
    </source>
</evidence>
<dbReference type="InterPro" id="IPR010982">
    <property type="entry name" value="Lambda_DNA-bd_dom_sf"/>
</dbReference>
<dbReference type="RefSeq" id="WP_345824322.1">
    <property type="nucleotide sequence ID" value="NZ_JBDIML010000002.1"/>
</dbReference>
<dbReference type="InterPro" id="IPR001387">
    <property type="entry name" value="Cro/C1-type_HTH"/>
</dbReference>
<reference evidence="2 3" key="1">
    <citation type="submission" date="2024-05" db="EMBL/GenBank/DDBJ databases">
        <authorList>
            <person name="Haq I."/>
            <person name="Ullah Z."/>
            <person name="Ahmad R."/>
            <person name="Li M."/>
            <person name="Tong Y."/>
        </authorList>
    </citation>
    <scope>NUCLEOTIDE SEQUENCE [LARGE SCALE GENOMIC DNA]</scope>
    <source>
        <strain evidence="2 3">16A2E</strain>
    </source>
</reference>
<organism evidence="2 3">
    <name type="scientific">Ornithinibacillus xuwenensis</name>
    <dbReference type="NCBI Taxonomy" id="3144668"/>
    <lineage>
        <taxon>Bacteria</taxon>
        <taxon>Bacillati</taxon>
        <taxon>Bacillota</taxon>
        <taxon>Bacilli</taxon>
        <taxon>Bacillales</taxon>
        <taxon>Bacillaceae</taxon>
        <taxon>Ornithinibacillus</taxon>
    </lineage>
</organism>
<protein>
    <submittedName>
        <fullName evidence="2">Helix-turn-helix transcriptional regulator</fullName>
    </submittedName>
</protein>
<feature type="domain" description="HTH cro/C1-type" evidence="1">
    <location>
        <begin position="15"/>
        <end position="64"/>
    </location>
</feature>
<dbReference type="SUPFAM" id="SSF47413">
    <property type="entry name" value="lambda repressor-like DNA-binding domains"/>
    <property type="match status" value="1"/>
</dbReference>
<dbReference type="EMBL" id="JBDIML010000002">
    <property type="protein sequence ID" value="MEN2766853.1"/>
    <property type="molecule type" value="Genomic_DNA"/>
</dbReference>
<name>A0ABU9XEY4_9BACI</name>
<accession>A0ABU9XEY4</accession>
<dbReference type="Pfam" id="PF01381">
    <property type="entry name" value="HTH_3"/>
    <property type="match status" value="1"/>
</dbReference>
<comment type="caution">
    <text evidence="2">The sequence shown here is derived from an EMBL/GenBank/DDBJ whole genome shotgun (WGS) entry which is preliminary data.</text>
</comment>
<dbReference type="PROSITE" id="PS50943">
    <property type="entry name" value="HTH_CROC1"/>
    <property type="match status" value="1"/>
</dbReference>
<dbReference type="CDD" id="cd00093">
    <property type="entry name" value="HTH_XRE"/>
    <property type="match status" value="1"/>
</dbReference>
<evidence type="ECO:0000259" key="1">
    <source>
        <dbReference type="PROSITE" id="PS50943"/>
    </source>
</evidence>
<dbReference type="Gene3D" id="1.10.260.40">
    <property type="entry name" value="lambda repressor-like DNA-binding domains"/>
    <property type="match status" value="1"/>
</dbReference>